<dbReference type="Gramene" id="OE9A043603T1">
    <property type="protein sequence ID" value="OE9A043603C1"/>
    <property type="gene ID" value="OE9A043603"/>
</dbReference>
<accession>A0A8S0SHF8</accession>
<organism evidence="1 2">
    <name type="scientific">Olea europaea subsp. europaea</name>
    <dbReference type="NCBI Taxonomy" id="158383"/>
    <lineage>
        <taxon>Eukaryota</taxon>
        <taxon>Viridiplantae</taxon>
        <taxon>Streptophyta</taxon>
        <taxon>Embryophyta</taxon>
        <taxon>Tracheophyta</taxon>
        <taxon>Spermatophyta</taxon>
        <taxon>Magnoliopsida</taxon>
        <taxon>eudicotyledons</taxon>
        <taxon>Gunneridae</taxon>
        <taxon>Pentapetalae</taxon>
        <taxon>asterids</taxon>
        <taxon>lamiids</taxon>
        <taxon>Lamiales</taxon>
        <taxon>Oleaceae</taxon>
        <taxon>Oleeae</taxon>
        <taxon>Olea</taxon>
    </lineage>
</organism>
<proteinExistence type="predicted"/>
<protein>
    <submittedName>
        <fullName evidence="1">Uncharacterized protein</fullName>
    </submittedName>
</protein>
<gene>
    <name evidence="1" type="ORF">OLEA9_A043603</name>
</gene>
<evidence type="ECO:0000313" key="2">
    <source>
        <dbReference type="Proteomes" id="UP000594638"/>
    </source>
</evidence>
<dbReference type="EMBL" id="CACTIH010005424">
    <property type="protein sequence ID" value="CAA2991281.1"/>
    <property type="molecule type" value="Genomic_DNA"/>
</dbReference>
<reference evidence="1 2" key="1">
    <citation type="submission" date="2019-12" db="EMBL/GenBank/DDBJ databases">
        <authorList>
            <person name="Alioto T."/>
            <person name="Alioto T."/>
            <person name="Gomez Garrido J."/>
        </authorList>
    </citation>
    <scope>NUCLEOTIDE SEQUENCE [LARGE SCALE GENOMIC DNA]</scope>
</reference>
<dbReference type="Proteomes" id="UP000594638">
    <property type="component" value="Unassembled WGS sequence"/>
</dbReference>
<comment type="caution">
    <text evidence="1">The sequence shown here is derived from an EMBL/GenBank/DDBJ whole genome shotgun (WGS) entry which is preliminary data.</text>
</comment>
<dbReference type="AlphaFoldDB" id="A0A8S0SHF8"/>
<evidence type="ECO:0000313" key="1">
    <source>
        <dbReference type="EMBL" id="CAA2991281.1"/>
    </source>
</evidence>
<name>A0A8S0SHF8_OLEEU</name>
<sequence length="89" mass="10251">MEERNPDLQRPWRNDASLCAVLSIVASSIHKRFVLATLVAVCNPHRQPGVRKAELWLSDMHYCGECLRLALMDVAVMAFYQWHDSKQIL</sequence>
<keyword evidence="2" id="KW-1185">Reference proteome</keyword>